<dbReference type="EMBL" id="CAWUPB010001160">
    <property type="protein sequence ID" value="CAK7341221.1"/>
    <property type="molecule type" value="Genomic_DNA"/>
</dbReference>
<gene>
    <name evidence="3" type="ORF">DCAF_LOCUS16175</name>
</gene>
<keyword evidence="4" id="KW-1185">Reference proteome</keyword>
<keyword evidence="1" id="KW-0732">Signal</keyword>
<evidence type="ECO:0000313" key="4">
    <source>
        <dbReference type="Proteomes" id="UP001314170"/>
    </source>
</evidence>
<sequence length="235" mass="26303">MACAIFILFITIFSFLSPSSVAYAQNDTLKQGQLLRDYEQLISAGGVFRLGFFSPNPNVGLIGTAGARVNDVYDFKFVANGEERYFSYSIKERSILSRWDLDTLGEVTVLTVDKRDGHSGWRFETSGACNYDFKNSTSVCLTEKPIKCRNGTESFVPKRGYIDLSQSWYDSDTSLALSDCHARCWKNCTCDAYQALNPSDGIGCQFWSNVSSFTPSDNLEFVYLLTNESNEGRTV</sequence>
<evidence type="ECO:0000256" key="1">
    <source>
        <dbReference type="SAM" id="SignalP"/>
    </source>
</evidence>
<evidence type="ECO:0000313" key="3">
    <source>
        <dbReference type="EMBL" id="CAK7341221.1"/>
    </source>
</evidence>
<dbReference type="Pfam" id="PF08276">
    <property type="entry name" value="PAN_2"/>
    <property type="match status" value="1"/>
</dbReference>
<accession>A0AAV1RZZ2</accession>
<proteinExistence type="predicted"/>
<organism evidence="3 4">
    <name type="scientific">Dovyalis caffra</name>
    <dbReference type="NCBI Taxonomy" id="77055"/>
    <lineage>
        <taxon>Eukaryota</taxon>
        <taxon>Viridiplantae</taxon>
        <taxon>Streptophyta</taxon>
        <taxon>Embryophyta</taxon>
        <taxon>Tracheophyta</taxon>
        <taxon>Spermatophyta</taxon>
        <taxon>Magnoliopsida</taxon>
        <taxon>eudicotyledons</taxon>
        <taxon>Gunneridae</taxon>
        <taxon>Pentapetalae</taxon>
        <taxon>rosids</taxon>
        <taxon>fabids</taxon>
        <taxon>Malpighiales</taxon>
        <taxon>Salicaceae</taxon>
        <taxon>Flacourtieae</taxon>
        <taxon>Dovyalis</taxon>
    </lineage>
</organism>
<dbReference type="InterPro" id="IPR003609">
    <property type="entry name" value="Pan_app"/>
</dbReference>
<dbReference type="PANTHER" id="PTHR32444:SF128">
    <property type="entry name" value="CURCULIN-LIKE (MANNOSE-BINDING) LECTIN FAMILY PROTEIN"/>
    <property type="match status" value="1"/>
</dbReference>
<protein>
    <recommendedName>
        <fullName evidence="2">Apple domain-containing protein</fullName>
    </recommendedName>
</protein>
<evidence type="ECO:0000259" key="2">
    <source>
        <dbReference type="Pfam" id="PF08276"/>
    </source>
</evidence>
<dbReference type="AlphaFoldDB" id="A0AAV1RZZ2"/>
<reference evidence="3 4" key="1">
    <citation type="submission" date="2024-01" db="EMBL/GenBank/DDBJ databases">
        <authorList>
            <person name="Waweru B."/>
        </authorList>
    </citation>
    <scope>NUCLEOTIDE SEQUENCE [LARGE SCALE GENOMIC DNA]</scope>
</reference>
<feature type="domain" description="Apple" evidence="2">
    <location>
        <begin position="148"/>
        <end position="208"/>
    </location>
</feature>
<dbReference type="PANTHER" id="PTHR32444">
    <property type="entry name" value="BULB-TYPE LECTIN DOMAIN-CONTAINING PROTEIN"/>
    <property type="match status" value="1"/>
</dbReference>
<name>A0AAV1RZZ2_9ROSI</name>
<feature type="chain" id="PRO_5043483235" description="Apple domain-containing protein" evidence="1">
    <location>
        <begin position="25"/>
        <end position="235"/>
    </location>
</feature>
<comment type="caution">
    <text evidence="3">The sequence shown here is derived from an EMBL/GenBank/DDBJ whole genome shotgun (WGS) entry which is preliminary data.</text>
</comment>
<dbReference type="Proteomes" id="UP001314170">
    <property type="component" value="Unassembled WGS sequence"/>
</dbReference>
<feature type="signal peptide" evidence="1">
    <location>
        <begin position="1"/>
        <end position="24"/>
    </location>
</feature>